<dbReference type="SUPFAM" id="SSF51197">
    <property type="entry name" value="Clavaminate synthase-like"/>
    <property type="match status" value="1"/>
</dbReference>
<dbReference type="AlphaFoldDB" id="A0AAD3T475"/>
<keyword evidence="4" id="KW-0479">Metal-binding</keyword>
<dbReference type="Pfam" id="PF12937">
    <property type="entry name" value="F-box-like"/>
    <property type="match status" value="1"/>
</dbReference>
<gene>
    <name evidence="10" type="ORF">Nepgr_024413</name>
</gene>
<keyword evidence="7" id="KW-0539">Nucleus</keyword>
<feature type="domain" description="JmjC" evidence="9">
    <location>
        <begin position="221"/>
        <end position="384"/>
    </location>
</feature>
<dbReference type="Proteomes" id="UP001279734">
    <property type="component" value="Unassembled WGS sequence"/>
</dbReference>
<dbReference type="PANTHER" id="PTHR12480:SF35">
    <property type="entry name" value="TRANSCRIPTION FACTOR JUMONJI, JMJC DOMAIN-CONTAINING PROTEIN"/>
    <property type="match status" value="1"/>
</dbReference>
<dbReference type="GO" id="GO:0016491">
    <property type="term" value="F:oxidoreductase activity"/>
    <property type="evidence" value="ECO:0007669"/>
    <property type="project" value="UniProtKB-KW"/>
</dbReference>
<reference evidence="10" key="1">
    <citation type="submission" date="2023-05" db="EMBL/GenBank/DDBJ databases">
        <title>Nepenthes gracilis genome sequencing.</title>
        <authorList>
            <person name="Fukushima K."/>
        </authorList>
    </citation>
    <scope>NUCLEOTIDE SEQUENCE</scope>
    <source>
        <strain evidence="10">SING2019-196</strain>
    </source>
</reference>
<evidence type="ECO:0000256" key="3">
    <source>
        <dbReference type="ARBA" id="ARBA00006801"/>
    </source>
</evidence>
<dbReference type="PROSITE" id="PS51184">
    <property type="entry name" value="JMJC"/>
    <property type="match status" value="1"/>
</dbReference>
<dbReference type="InterPro" id="IPR003347">
    <property type="entry name" value="JmjC_dom"/>
</dbReference>
<evidence type="ECO:0000313" key="11">
    <source>
        <dbReference type="Proteomes" id="UP001279734"/>
    </source>
</evidence>
<proteinExistence type="inferred from homology"/>
<comment type="cofactor">
    <cofactor evidence="1">
        <name>Fe(2+)</name>
        <dbReference type="ChEBI" id="CHEBI:29033"/>
    </cofactor>
</comment>
<dbReference type="SUPFAM" id="SSF81383">
    <property type="entry name" value="F-box domain"/>
    <property type="match status" value="1"/>
</dbReference>
<protein>
    <recommendedName>
        <fullName evidence="12">F-box protein</fullName>
    </recommendedName>
</protein>
<dbReference type="InterPro" id="IPR011009">
    <property type="entry name" value="Kinase-like_dom_sf"/>
</dbReference>
<comment type="subcellular location">
    <subcellularLocation>
        <location evidence="2">Nucleus</location>
    </subcellularLocation>
</comment>
<evidence type="ECO:0000259" key="9">
    <source>
        <dbReference type="PROSITE" id="PS51184"/>
    </source>
</evidence>
<dbReference type="SMART" id="SM00558">
    <property type="entry name" value="JmjC"/>
    <property type="match status" value="1"/>
</dbReference>
<dbReference type="SUPFAM" id="SSF56112">
    <property type="entry name" value="Protein kinase-like (PK-like)"/>
    <property type="match status" value="1"/>
</dbReference>
<comment type="caution">
    <text evidence="10">The sequence shown here is derived from an EMBL/GenBank/DDBJ whole genome shotgun (WGS) entry which is preliminary data.</text>
</comment>
<dbReference type="EMBL" id="BSYO01000024">
    <property type="protein sequence ID" value="GMH22570.1"/>
    <property type="molecule type" value="Genomic_DNA"/>
</dbReference>
<evidence type="ECO:0000256" key="4">
    <source>
        <dbReference type="ARBA" id="ARBA00022723"/>
    </source>
</evidence>
<evidence type="ECO:0000256" key="1">
    <source>
        <dbReference type="ARBA" id="ARBA00001954"/>
    </source>
</evidence>
<dbReference type="GO" id="GO:0005737">
    <property type="term" value="C:cytoplasm"/>
    <property type="evidence" value="ECO:0007669"/>
    <property type="project" value="TreeGrafter"/>
</dbReference>
<evidence type="ECO:0000256" key="2">
    <source>
        <dbReference type="ARBA" id="ARBA00004123"/>
    </source>
</evidence>
<accession>A0AAD3T475</accession>
<dbReference type="FunFam" id="2.60.120.650:FF:000045">
    <property type="entry name" value="F-box protein At1g78280"/>
    <property type="match status" value="1"/>
</dbReference>
<dbReference type="Pfam" id="PF13621">
    <property type="entry name" value="Cupin_8"/>
    <property type="match status" value="1"/>
</dbReference>
<dbReference type="GO" id="GO:0005634">
    <property type="term" value="C:nucleus"/>
    <property type="evidence" value="ECO:0007669"/>
    <property type="project" value="UniProtKB-SubCell"/>
</dbReference>
<dbReference type="InterPro" id="IPR001810">
    <property type="entry name" value="F-box_dom"/>
</dbReference>
<comment type="similarity">
    <text evidence="3">Belongs to the JARID1 histone demethylase family.</text>
</comment>
<evidence type="ECO:0000256" key="7">
    <source>
        <dbReference type="ARBA" id="ARBA00023242"/>
    </source>
</evidence>
<dbReference type="InterPro" id="IPR041667">
    <property type="entry name" value="Cupin_8"/>
</dbReference>
<keyword evidence="6" id="KW-0408">Iron</keyword>
<keyword evidence="5" id="KW-0560">Oxidoreductase</keyword>
<name>A0AAD3T475_NEPGR</name>
<organism evidence="10 11">
    <name type="scientific">Nepenthes gracilis</name>
    <name type="common">Slender pitcher plant</name>
    <dbReference type="NCBI Taxonomy" id="150966"/>
    <lineage>
        <taxon>Eukaryota</taxon>
        <taxon>Viridiplantae</taxon>
        <taxon>Streptophyta</taxon>
        <taxon>Embryophyta</taxon>
        <taxon>Tracheophyta</taxon>
        <taxon>Spermatophyta</taxon>
        <taxon>Magnoliopsida</taxon>
        <taxon>eudicotyledons</taxon>
        <taxon>Gunneridae</taxon>
        <taxon>Pentapetalae</taxon>
        <taxon>Caryophyllales</taxon>
        <taxon>Nepenthaceae</taxon>
        <taxon>Nepenthes</taxon>
    </lineage>
</organism>
<evidence type="ECO:0000256" key="5">
    <source>
        <dbReference type="ARBA" id="ARBA00023002"/>
    </source>
</evidence>
<evidence type="ECO:0000313" key="10">
    <source>
        <dbReference type="EMBL" id="GMH22570.1"/>
    </source>
</evidence>
<dbReference type="Gene3D" id="1.20.1280.50">
    <property type="match status" value="1"/>
</dbReference>
<evidence type="ECO:0000256" key="6">
    <source>
        <dbReference type="ARBA" id="ARBA00023004"/>
    </source>
</evidence>
<evidence type="ECO:0000259" key="8">
    <source>
        <dbReference type="PROSITE" id="PS50181"/>
    </source>
</evidence>
<dbReference type="InterPro" id="IPR036047">
    <property type="entry name" value="F-box-like_dom_sf"/>
</dbReference>
<dbReference type="PANTHER" id="PTHR12480">
    <property type="entry name" value="ARGININE DEMETHYLASE AND LYSYL-HYDROXYLASE JMJD"/>
    <property type="match status" value="1"/>
</dbReference>
<dbReference type="InterPro" id="IPR050910">
    <property type="entry name" value="JMJD6_ArgDemeth/LysHydrox"/>
</dbReference>
<keyword evidence="11" id="KW-1185">Reference proteome</keyword>
<dbReference type="GO" id="GO:0046872">
    <property type="term" value="F:metal ion binding"/>
    <property type="evidence" value="ECO:0007669"/>
    <property type="project" value="UniProtKB-KW"/>
</dbReference>
<sequence length="932" mass="107029">MEDNLTHLAPKDRRREALGDLCVLPDEVICTILGFLSPRDVARLTCVSSVMYIFCNEEPLWMSLCLNSLTGLLQYKGSWKRTLLHQEHILTGDDEPCRKPLHFDGFNSWFLYRRLYRCHTSLDGFSVDVGNVERKKDLNIEEFHLEYDGKKPLLLSGLADNWPAKDRWTTEQLLLNYGNTAFKISQRSSRKIKMKFMDYVSYMKLQHDEDPLYIFDDKFGDVAPGLLQDYDVPHLFREDFFDVLGRDQRPPFRWLIIGPGRSGASWHVDPALTSAWNTLLCGRKRWALYPPGRVPLGVTVHVNKEDADVNIEAPSSLQWWLDYYPLLSDEDKPIECTQLPGETIFVPSGWWHCVLNLETTIAVTQNFVNSKNFEFVCLDMAPGYCHKGVCRAGLLALENQTFTNMEKSVCFDDGLSPAKLQRNGERLRMYQFGKGQNRQNTLNGVAKCCDLWNSELPYEINLLSRFLDEEKDHYNSVWSSGNCIGPRELRDWLWKLWVGKSAIRDLIWKGACIALNAGHWLECVCKICEFHNFPSPTDDERLPVGTGSNPVYLIADNVVKIYVEGGLESSLYGLGSELEFYDLLCKAKSPLKDHVPDVLASGIIYLDNEGYTIVPWDGKGLPDVIASCSLMTEKYTNDTCPFGVWNKKIHEYRKAGLSAYELISSPGSTRIWPYIVTKRCEGKLFADLRDSVLWEDALNLASFWGSSYITSTSCPFRHSMAQCYQITLAIRKRDVVTRLTKWGDPIPCSLIEKVDEYLPKDFEELFHLYEGKTCSWIHTDIMDDNIYMEPLIDNTNDNCSIYSDSANGSIRNGVAKLWQPSYILDFSDLNVGDPLFDLIPIHLDVFRGDLRLLKQLLASYKLPFCKKASEWNLAEDIKYKQQSYLAMCYCILHEEDVLGAIFSIWEDLRMAKSWEEVEEKVWGDLNHYKGFS</sequence>
<evidence type="ECO:0008006" key="12">
    <source>
        <dbReference type="Google" id="ProtNLM"/>
    </source>
</evidence>
<dbReference type="Gene3D" id="2.60.120.650">
    <property type="entry name" value="Cupin"/>
    <property type="match status" value="1"/>
</dbReference>
<feature type="domain" description="F-box" evidence="8">
    <location>
        <begin position="18"/>
        <end position="64"/>
    </location>
</feature>
<dbReference type="PROSITE" id="PS50181">
    <property type="entry name" value="FBOX"/>
    <property type="match status" value="1"/>
</dbReference>